<protein>
    <submittedName>
        <fullName evidence="2">Uncharacterized protein</fullName>
    </submittedName>
</protein>
<dbReference type="Proteomes" id="UP000221165">
    <property type="component" value="Unassembled WGS sequence"/>
</dbReference>
<feature type="compositionally biased region" description="Polar residues" evidence="1">
    <location>
        <begin position="1217"/>
        <end position="1226"/>
    </location>
</feature>
<dbReference type="EMBL" id="MIGC01003839">
    <property type="protein sequence ID" value="PHJ18856.1"/>
    <property type="molecule type" value="Genomic_DNA"/>
</dbReference>
<feature type="compositionally biased region" description="Basic and acidic residues" evidence="1">
    <location>
        <begin position="255"/>
        <end position="276"/>
    </location>
</feature>
<dbReference type="VEuPathDB" id="ToxoDB:CSUI_007321"/>
<feature type="region of interest" description="Disordered" evidence="1">
    <location>
        <begin position="869"/>
        <end position="958"/>
    </location>
</feature>
<feature type="compositionally biased region" description="Basic and acidic residues" evidence="1">
    <location>
        <begin position="1110"/>
        <end position="1130"/>
    </location>
</feature>
<feature type="compositionally biased region" description="Acidic residues" evidence="1">
    <location>
        <begin position="277"/>
        <end position="295"/>
    </location>
</feature>
<evidence type="ECO:0000313" key="3">
    <source>
        <dbReference type="Proteomes" id="UP000221165"/>
    </source>
</evidence>
<feature type="compositionally biased region" description="Low complexity" evidence="1">
    <location>
        <begin position="1161"/>
        <end position="1190"/>
    </location>
</feature>
<gene>
    <name evidence="2" type="ORF">CSUI_007321</name>
</gene>
<accession>A0A2C6KRF2</accession>
<feature type="region of interest" description="Disordered" evidence="1">
    <location>
        <begin position="1214"/>
        <end position="1247"/>
    </location>
</feature>
<dbReference type="RefSeq" id="XP_067920561.1">
    <property type="nucleotide sequence ID" value="XM_068067467.1"/>
</dbReference>
<proteinExistence type="predicted"/>
<feature type="region of interest" description="Disordered" evidence="1">
    <location>
        <begin position="1108"/>
        <end position="1193"/>
    </location>
</feature>
<dbReference type="GeneID" id="94430678"/>
<feature type="region of interest" description="Disordered" evidence="1">
    <location>
        <begin position="599"/>
        <end position="667"/>
    </location>
</feature>
<organism evidence="2 3">
    <name type="scientific">Cystoisospora suis</name>
    <dbReference type="NCBI Taxonomy" id="483139"/>
    <lineage>
        <taxon>Eukaryota</taxon>
        <taxon>Sar</taxon>
        <taxon>Alveolata</taxon>
        <taxon>Apicomplexa</taxon>
        <taxon>Conoidasida</taxon>
        <taxon>Coccidia</taxon>
        <taxon>Eucoccidiorida</taxon>
        <taxon>Eimeriorina</taxon>
        <taxon>Sarcocystidae</taxon>
        <taxon>Cystoisospora</taxon>
    </lineage>
</organism>
<feature type="compositionally biased region" description="Basic and acidic residues" evidence="1">
    <location>
        <begin position="1294"/>
        <end position="1303"/>
    </location>
</feature>
<dbReference type="PANTHER" id="PTHR35711">
    <property type="entry name" value="EXPRESSED PROTEIN"/>
    <property type="match status" value="1"/>
</dbReference>
<comment type="caution">
    <text evidence="2">The sequence shown here is derived from an EMBL/GenBank/DDBJ whole genome shotgun (WGS) entry which is preliminary data.</text>
</comment>
<dbReference type="PANTHER" id="PTHR35711:SF1">
    <property type="entry name" value="ECTODERMAL, ISOFORM F"/>
    <property type="match status" value="1"/>
</dbReference>
<feature type="compositionally biased region" description="Basic and acidic residues" evidence="1">
    <location>
        <begin position="629"/>
        <end position="644"/>
    </location>
</feature>
<feature type="compositionally biased region" description="Basic and acidic residues" evidence="1">
    <location>
        <begin position="921"/>
        <end position="954"/>
    </location>
</feature>
<feature type="compositionally biased region" description="Basic and acidic residues" evidence="1">
    <location>
        <begin position="898"/>
        <end position="914"/>
    </location>
</feature>
<keyword evidence="3" id="KW-1185">Reference proteome</keyword>
<feature type="region of interest" description="Disordered" evidence="1">
    <location>
        <begin position="1290"/>
        <end position="1324"/>
    </location>
</feature>
<feature type="region of interest" description="Disordered" evidence="1">
    <location>
        <begin position="215"/>
        <end position="308"/>
    </location>
</feature>
<feature type="compositionally biased region" description="Acidic residues" evidence="1">
    <location>
        <begin position="645"/>
        <end position="659"/>
    </location>
</feature>
<feature type="compositionally biased region" description="Pro residues" evidence="1">
    <location>
        <begin position="606"/>
        <end position="618"/>
    </location>
</feature>
<evidence type="ECO:0000313" key="2">
    <source>
        <dbReference type="EMBL" id="PHJ18856.1"/>
    </source>
</evidence>
<feature type="compositionally biased region" description="Basic and acidic residues" evidence="1">
    <location>
        <begin position="235"/>
        <end position="245"/>
    </location>
</feature>
<feature type="compositionally biased region" description="Basic and acidic residues" evidence="1">
    <location>
        <begin position="869"/>
        <end position="889"/>
    </location>
</feature>
<sequence length="1337" mass="152097">MTLLKPFPSSSSSFSLNFLDGAHDHNDEIDKDNWIHLRWRGGGVFDHKDWWVLPLQRSFNSTRLASSAKSIHIIIDADSPPTYIIRCAPRNSPSRPSSFSSCFLSSSPFHEVSQDFFGLSKKKEEKMLLRSVIACRSAESRREAFCFSSTSPPRWNGLYGGKSPFEVPPPSLLISKPFYISSSSSSFFSFIQEKKERKESSCPSPYFSTSALSPVYRQKDSKRDRNVVMPSSLHLEMHESLEGRRRAATRSHCKGKGERRQEKEKGQKEEELNVDKEVEEEEEREAPDIDEEEEERSPHTSEDEEEDFAVNSIYTYQPWIRECEERLLDTLEEKEEEGEEESEKDVWDLKGESETWREKTWDYQEDRHPSWCGVCTPHDSLSFSPSESRQCSLCFLFPSLFFHYQLPSSSSSFFSSFASSSQQDVPSSPSFPKKVFQLGRRTREKESLLLSKPGVCTVSASSLICYPPPSNRPLISISPPRISSFSSSLSFSPLSFWTASPFSSSPFSSGILSSSRCRTRRRKKTSTCPVYISFHSLQNESAVRFATDPNHHLSLSSSSSPSSSSSLFSSSSFSCVRAMDLYQYASLVLSFSASLSSSCHPRSSPSSPPQRSPLPLPSVSPSALLACDTKPEKEEQQGKEKSKEEEEEDDEEEEEEEDDGERRTLSLSSLPSSSFSLVGFIEHMKDKEEISTFFSFGPGTVLLRLSHPLSKKRFFSYHSFSSSRIAEVYRHSSLCCHCFLSNRRRNEKEGSLGKKSTTDAPFTSSTYSSCIGPCSSFFSRKNRLSIQEKEANEKEEQHTHLSTKSLLSLSPSIHSNLSLSSLIPSSSSPCSSSSSCCCRRGLFCMQCSPSISQCLSALQWREREEAKPGRIDLGRKDERRKAPEREMEKSLSQSRKKDRPEGAHHSCSEDDQHRGGGPLLYRERHEGDAREEEKEEEKRKTEEKREESDISSLERKRRAMIQNTRRTYYEMPRIYPDGCLVEPVSQSSSLSSSSFYPDSLSSDTSFIQDVSSLPFHLSDVPLFSPSSSSSCLFPEDIPPYESFASSSFSSFNFKDTSIPLNEEPSQVGLSPYVFLLRHPVGMNGFSSSSSSSSLLFFFSFLQERRRRPRKENEVHEKKREEEEEEHGNKNEEEEEEEKEGGGHPNRPFEEGPLHSPHTKTSLLSSISNERSSPSFFPSSSSSSVSSSLLNSDKEKDLDSLLLKSDRGVDRLLHRNMHSLTPQTHSRFSLAYEKEKNEEEGKEEEEERFLRDLPHVLFDYFVSSFSMRNREREEKEEEDVLQQRTDVGMDGSFLIKERKEEEGSRRRRGTVYFSSSEREEEEEISDFLHAAERSFHLV</sequence>
<reference evidence="2 3" key="1">
    <citation type="journal article" date="2017" name="Int. J. Parasitol.">
        <title>The genome of the protozoan parasite Cystoisospora suis and a reverse vaccinology approach to identify vaccine candidates.</title>
        <authorList>
            <person name="Palmieri N."/>
            <person name="Shrestha A."/>
            <person name="Ruttkowski B."/>
            <person name="Beck T."/>
            <person name="Vogl C."/>
            <person name="Tomley F."/>
            <person name="Blake D.P."/>
            <person name="Joachim A."/>
        </authorList>
    </citation>
    <scope>NUCLEOTIDE SEQUENCE [LARGE SCALE GENOMIC DNA]</scope>
    <source>
        <strain evidence="2 3">Wien I</strain>
    </source>
</reference>
<feature type="compositionally biased region" description="Basic and acidic residues" evidence="1">
    <location>
        <begin position="217"/>
        <end position="226"/>
    </location>
</feature>
<name>A0A2C6KRF2_9APIC</name>
<evidence type="ECO:0000256" key="1">
    <source>
        <dbReference type="SAM" id="MobiDB-lite"/>
    </source>
</evidence>